<protein>
    <recommendedName>
        <fullName evidence="3">Phosphatidic acid phosphatase type 2/haloperoxidase domain-containing protein</fullName>
    </recommendedName>
</protein>
<keyword evidence="2" id="KW-0812">Transmembrane</keyword>
<dbReference type="SUPFAM" id="SSF48317">
    <property type="entry name" value="Acid phosphatase/Vanadium-dependent haloperoxidase"/>
    <property type="match status" value="1"/>
</dbReference>
<reference evidence="4" key="1">
    <citation type="journal article" date="2014" name="Int. J. Syst. Evol. Microbiol.">
        <title>Complete genome of a new Firmicutes species belonging to the dominant human colonic microbiota ('Ruminococcus bicirculans') reveals two chromosomes and a selective capacity to utilize plant glucans.</title>
        <authorList>
            <consortium name="NISC Comparative Sequencing Program"/>
            <person name="Wegmann U."/>
            <person name="Louis P."/>
            <person name="Goesmann A."/>
            <person name="Henrissat B."/>
            <person name="Duncan S.H."/>
            <person name="Flint H.J."/>
        </authorList>
    </citation>
    <scope>NUCLEOTIDE SEQUENCE</scope>
    <source>
        <strain evidence="4">JCM 9651</strain>
    </source>
</reference>
<sequence>MDADSRIRPGRTHRGRLRTGRRAATAARPRLSAGVVLLAPAVACGGAAGVAALVPGGVGRAEPVAVTDGTSVDAYRAVTGWVADASTGTGTLLGLATEGVLVVLGLLAVVAGWRALRDRDAVRSVGVLLTVVGACAAYTLSEALKLVVDEERPCRAVQGAVAAAVCPEPGDWSFPSNHATLSVAVATGLAMCRPRWAC</sequence>
<dbReference type="InterPro" id="IPR000326">
    <property type="entry name" value="PAP2/HPO"/>
</dbReference>
<reference evidence="4" key="3">
    <citation type="submission" date="2023-12" db="EMBL/GenBank/DDBJ databases">
        <authorList>
            <person name="Sun Q."/>
            <person name="Inoue M."/>
        </authorList>
    </citation>
    <scope>NUCLEOTIDE SEQUENCE</scope>
    <source>
        <strain evidence="4">JCM 9651</strain>
    </source>
</reference>
<feature type="domain" description="Phosphatidic acid phosphatase type 2/haloperoxidase" evidence="3">
    <location>
        <begin position="128"/>
        <end position="195"/>
    </location>
</feature>
<feature type="transmembrane region" description="Helical" evidence="2">
    <location>
        <begin position="92"/>
        <end position="113"/>
    </location>
</feature>
<evidence type="ECO:0000313" key="5">
    <source>
        <dbReference type="EMBL" id="GAA3380507.1"/>
    </source>
</evidence>
<evidence type="ECO:0000256" key="2">
    <source>
        <dbReference type="SAM" id="Phobius"/>
    </source>
</evidence>
<dbReference type="EMBL" id="BAAAYL010000001">
    <property type="protein sequence ID" value="GAA3380507.1"/>
    <property type="molecule type" value="Genomic_DNA"/>
</dbReference>
<name>A0ABP6S385_9ACTN</name>
<evidence type="ECO:0000313" key="6">
    <source>
        <dbReference type="Proteomes" id="UP001499990"/>
    </source>
</evidence>
<organism evidence="4 6">
    <name type="scientific">Streptomyces sannanensis</name>
    <dbReference type="NCBI Taxonomy" id="285536"/>
    <lineage>
        <taxon>Bacteria</taxon>
        <taxon>Bacillati</taxon>
        <taxon>Actinomycetota</taxon>
        <taxon>Actinomycetes</taxon>
        <taxon>Kitasatosporales</taxon>
        <taxon>Streptomycetaceae</taxon>
        <taxon>Streptomyces</taxon>
    </lineage>
</organism>
<feature type="transmembrane region" description="Helical" evidence="2">
    <location>
        <begin position="31"/>
        <end position="54"/>
    </location>
</feature>
<feature type="compositionally biased region" description="Basic residues" evidence="1">
    <location>
        <begin position="8"/>
        <end position="21"/>
    </location>
</feature>
<dbReference type="EMBL" id="BAAAYL010000001">
    <property type="protein sequence ID" value="GAA3367193.1"/>
    <property type="molecule type" value="Genomic_DNA"/>
</dbReference>
<dbReference type="Pfam" id="PF01569">
    <property type="entry name" value="PAP2"/>
    <property type="match status" value="1"/>
</dbReference>
<dbReference type="InterPro" id="IPR036938">
    <property type="entry name" value="PAP2/HPO_sf"/>
</dbReference>
<keyword evidence="6" id="KW-1185">Reference proteome</keyword>
<proteinExistence type="predicted"/>
<feature type="region of interest" description="Disordered" evidence="1">
    <location>
        <begin position="1"/>
        <end position="25"/>
    </location>
</feature>
<dbReference type="Proteomes" id="UP001499990">
    <property type="component" value="Unassembled WGS sequence"/>
</dbReference>
<reference evidence="6" key="2">
    <citation type="journal article" date="2019" name="Int. J. Syst. Evol. Microbiol.">
        <title>The Global Catalogue of Microorganisms (GCM) 10K type strain sequencing project: providing services to taxonomists for standard genome sequencing and annotation.</title>
        <authorList>
            <consortium name="The Broad Institute Genomics Platform"/>
            <consortium name="The Broad Institute Genome Sequencing Center for Infectious Disease"/>
            <person name="Wu L."/>
            <person name="Ma J."/>
        </authorList>
    </citation>
    <scope>NUCLEOTIDE SEQUENCE [LARGE SCALE GENOMIC DNA]</scope>
    <source>
        <strain evidence="6">JCM 9651</strain>
    </source>
</reference>
<accession>A0ABP6S385</accession>
<keyword evidence="2" id="KW-1133">Transmembrane helix</keyword>
<keyword evidence="2" id="KW-0472">Membrane</keyword>
<evidence type="ECO:0000256" key="1">
    <source>
        <dbReference type="SAM" id="MobiDB-lite"/>
    </source>
</evidence>
<comment type="caution">
    <text evidence="4">The sequence shown here is derived from an EMBL/GenBank/DDBJ whole genome shotgun (WGS) entry which is preliminary data.</text>
</comment>
<evidence type="ECO:0000313" key="4">
    <source>
        <dbReference type="EMBL" id="GAA3367193.1"/>
    </source>
</evidence>
<gene>
    <name evidence="4" type="ORF">GCM10020367_00430</name>
    <name evidence="5" type="ORF">GCM10020367_68410</name>
</gene>
<evidence type="ECO:0000259" key="3">
    <source>
        <dbReference type="Pfam" id="PF01569"/>
    </source>
</evidence>
<dbReference type="CDD" id="cd01610">
    <property type="entry name" value="PAP2_like"/>
    <property type="match status" value="1"/>
</dbReference>